<gene>
    <name evidence="2" type="ORF">AAM4_0350</name>
</gene>
<reference evidence="2" key="1">
    <citation type="submission" date="2014-07" db="EMBL/GenBank/DDBJ databases">
        <authorList>
            <person name="Zhang J.E."/>
            <person name="Yang H."/>
            <person name="Guo J."/>
            <person name="Deng Z."/>
            <person name="Luo H."/>
            <person name="Luo M."/>
            <person name="Zhao B."/>
        </authorList>
    </citation>
    <scope>NUCLEOTIDE SEQUENCE</scope>
    <source>
        <strain evidence="2">AM4</strain>
    </source>
</reference>
<dbReference type="EMBL" id="LK995470">
    <property type="protein sequence ID" value="CED90245.1"/>
    <property type="molecule type" value="Genomic_DNA"/>
</dbReference>
<dbReference type="AlphaFoldDB" id="A0A1L7R8S8"/>
<organism evidence="2">
    <name type="scientific">Actinomyces succiniciruminis</name>
    <dbReference type="NCBI Taxonomy" id="1522002"/>
    <lineage>
        <taxon>Bacteria</taxon>
        <taxon>Bacillati</taxon>
        <taxon>Actinomycetota</taxon>
        <taxon>Actinomycetes</taxon>
        <taxon>Actinomycetales</taxon>
        <taxon>Actinomycetaceae</taxon>
        <taxon>Actinomyces</taxon>
    </lineage>
</organism>
<sequence length="138" mass="14733">MEYNATLTIRAKGDDVDDALVDALRDYHPAVSPSLLAEDAWDAVITFGAETLGQALTTARAIGEHLGGMIGLEVVPTTAWDRRADQDVRSGEDLVGVTEAASRLGVTPQAVRERLGAGTLPGRKIGREWVIPARTLAR</sequence>
<evidence type="ECO:0000259" key="1">
    <source>
        <dbReference type="Pfam" id="PF12728"/>
    </source>
</evidence>
<dbReference type="RefSeq" id="WP_210578547.1">
    <property type="nucleotide sequence ID" value="NZ_LK995470.1"/>
</dbReference>
<dbReference type="InterPro" id="IPR041657">
    <property type="entry name" value="HTH_17"/>
</dbReference>
<proteinExistence type="predicted"/>
<feature type="domain" description="Helix-turn-helix" evidence="1">
    <location>
        <begin position="96"/>
        <end position="137"/>
    </location>
</feature>
<name>A0A1L7R8S8_9ACTO</name>
<accession>A0A1L7R8S8</accession>
<evidence type="ECO:0000313" key="2">
    <source>
        <dbReference type="EMBL" id="CED90245.1"/>
    </source>
</evidence>
<dbReference type="Pfam" id="PF12728">
    <property type="entry name" value="HTH_17"/>
    <property type="match status" value="1"/>
</dbReference>
<protein>
    <recommendedName>
        <fullName evidence="1">Helix-turn-helix domain-containing protein</fullName>
    </recommendedName>
</protein>